<evidence type="ECO:0000256" key="5">
    <source>
        <dbReference type="SAM" id="SignalP"/>
    </source>
</evidence>
<dbReference type="GO" id="GO:0030288">
    <property type="term" value="C:outer membrane-bounded periplasmic space"/>
    <property type="evidence" value="ECO:0007669"/>
    <property type="project" value="UniProtKB-ARBA"/>
</dbReference>
<dbReference type="CDD" id="cd00995">
    <property type="entry name" value="PBP2_NikA_DppA_OppA_like"/>
    <property type="match status" value="1"/>
</dbReference>
<dbReference type="OrthoDB" id="5894719at2"/>
<comment type="subcellular location">
    <subcellularLocation>
        <location evidence="1">Periplasm</location>
    </subcellularLocation>
</comment>
<sequence>MTLSLPRRAALRGVAALPFAGHAAVAQPAAAPRRGGVLKYATLGLDTSDPHRHTGAIGVQQAYVEGLTSLTASGGVEPMLAEAFEVSPDGRVYTFRIRQDVRFHNGDILTAADVVANMERIRTKIRGGWLTTAMHQAEAIEAPDARTVVLRLKEPFAPLLNLASELWILSPKSPGWEETITQPIGTGPFTFGEWQPKVRFYAPAFPGYWQVGKPYLAAVEFDLREVADPGLALRAGDLHVAAVTRDRLRPLLRDAALHARPIRDTTWYFVSFNNRRPAKPFDDARVRRAIGHAIDKRAVMNFVAGRDAIVTNQMVIPGNIHFDQATHDADIFAKPDPQRARALLREAGVDPAKRRLDVISWQGAWPQAVVQMIKALGFEVNHVALDDIGAQRRLGQYDWDIALFESGPRADIFLRYVRLMSDGPNPVLWGGIQDEVLDGLIDKAVAEPDQARRVANYLAAWKRVMAQDYFYVLGHEQSVIVNRDEVQGWEPGFTWSPHWASGGIARTWLKA</sequence>
<dbReference type="RefSeq" id="WP_150042525.1">
    <property type="nucleotide sequence ID" value="NZ_OW485601.1"/>
</dbReference>
<dbReference type="Gene3D" id="3.10.105.10">
    <property type="entry name" value="Dipeptide-binding Protein, Domain 3"/>
    <property type="match status" value="1"/>
</dbReference>
<feature type="signal peptide" evidence="5">
    <location>
        <begin position="1"/>
        <end position="23"/>
    </location>
</feature>
<name>A0A5M6IQ60_9PROT</name>
<reference evidence="7 8" key="1">
    <citation type="submission" date="2019-09" db="EMBL/GenBank/DDBJ databases">
        <title>Genome sequence of Rhodovastum atsumiense, a diverse member of the Acetobacteraceae family of non-sulfur purple photosynthetic bacteria.</title>
        <authorList>
            <person name="Meyer T."/>
            <person name="Kyndt J."/>
        </authorList>
    </citation>
    <scope>NUCLEOTIDE SEQUENCE [LARGE SCALE GENOMIC DNA]</scope>
    <source>
        <strain evidence="7 8">DSM 21279</strain>
    </source>
</reference>
<keyword evidence="3" id="KW-0813">Transport</keyword>
<dbReference type="InterPro" id="IPR006311">
    <property type="entry name" value="TAT_signal"/>
</dbReference>
<dbReference type="Pfam" id="PF00496">
    <property type="entry name" value="SBP_bac_5"/>
    <property type="match status" value="1"/>
</dbReference>
<comment type="caution">
    <text evidence="7">The sequence shown here is derived from an EMBL/GenBank/DDBJ whole genome shotgun (WGS) entry which is preliminary data.</text>
</comment>
<dbReference type="SUPFAM" id="SSF53850">
    <property type="entry name" value="Periplasmic binding protein-like II"/>
    <property type="match status" value="1"/>
</dbReference>
<protein>
    <submittedName>
        <fullName evidence="7">ABC transporter substrate-binding protein</fullName>
    </submittedName>
</protein>
<dbReference type="Proteomes" id="UP000325255">
    <property type="component" value="Unassembled WGS sequence"/>
</dbReference>
<dbReference type="PROSITE" id="PS51318">
    <property type="entry name" value="TAT"/>
    <property type="match status" value="1"/>
</dbReference>
<evidence type="ECO:0000313" key="8">
    <source>
        <dbReference type="Proteomes" id="UP000325255"/>
    </source>
</evidence>
<dbReference type="PANTHER" id="PTHR30290">
    <property type="entry name" value="PERIPLASMIC BINDING COMPONENT OF ABC TRANSPORTER"/>
    <property type="match status" value="1"/>
</dbReference>
<gene>
    <name evidence="7" type="ORF">F1189_19400</name>
</gene>
<keyword evidence="4 5" id="KW-0732">Signal</keyword>
<comment type="similarity">
    <text evidence="2">Belongs to the bacterial solute-binding protein 5 family.</text>
</comment>
<feature type="domain" description="Solute-binding protein family 5" evidence="6">
    <location>
        <begin position="76"/>
        <end position="408"/>
    </location>
</feature>
<evidence type="ECO:0000256" key="1">
    <source>
        <dbReference type="ARBA" id="ARBA00004418"/>
    </source>
</evidence>
<accession>A0A5M6IQ60</accession>
<proteinExistence type="inferred from homology"/>
<keyword evidence="8" id="KW-1185">Reference proteome</keyword>
<dbReference type="GO" id="GO:0015833">
    <property type="term" value="P:peptide transport"/>
    <property type="evidence" value="ECO:0007669"/>
    <property type="project" value="TreeGrafter"/>
</dbReference>
<dbReference type="AlphaFoldDB" id="A0A5M6IQ60"/>
<feature type="chain" id="PRO_5024300263" evidence="5">
    <location>
        <begin position="24"/>
        <end position="511"/>
    </location>
</feature>
<evidence type="ECO:0000256" key="2">
    <source>
        <dbReference type="ARBA" id="ARBA00005695"/>
    </source>
</evidence>
<dbReference type="PIRSF" id="PIRSF002741">
    <property type="entry name" value="MppA"/>
    <property type="match status" value="1"/>
</dbReference>
<evidence type="ECO:0000256" key="4">
    <source>
        <dbReference type="ARBA" id="ARBA00022729"/>
    </source>
</evidence>
<dbReference type="GO" id="GO:1904680">
    <property type="term" value="F:peptide transmembrane transporter activity"/>
    <property type="evidence" value="ECO:0007669"/>
    <property type="project" value="TreeGrafter"/>
</dbReference>
<dbReference type="GO" id="GO:0043190">
    <property type="term" value="C:ATP-binding cassette (ABC) transporter complex"/>
    <property type="evidence" value="ECO:0007669"/>
    <property type="project" value="InterPro"/>
</dbReference>
<dbReference type="Gene3D" id="3.40.190.10">
    <property type="entry name" value="Periplasmic binding protein-like II"/>
    <property type="match status" value="1"/>
</dbReference>
<evidence type="ECO:0000259" key="6">
    <source>
        <dbReference type="Pfam" id="PF00496"/>
    </source>
</evidence>
<dbReference type="InterPro" id="IPR039424">
    <property type="entry name" value="SBP_5"/>
</dbReference>
<organism evidence="7 8">
    <name type="scientific">Rhodovastum atsumiense</name>
    <dbReference type="NCBI Taxonomy" id="504468"/>
    <lineage>
        <taxon>Bacteria</taxon>
        <taxon>Pseudomonadati</taxon>
        <taxon>Pseudomonadota</taxon>
        <taxon>Alphaproteobacteria</taxon>
        <taxon>Acetobacterales</taxon>
        <taxon>Acetobacteraceae</taxon>
        <taxon>Rhodovastum</taxon>
    </lineage>
</organism>
<dbReference type="EMBL" id="VWPK01000033">
    <property type="protein sequence ID" value="KAA5610396.1"/>
    <property type="molecule type" value="Genomic_DNA"/>
</dbReference>
<dbReference type="InterPro" id="IPR030678">
    <property type="entry name" value="Peptide/Ni-bd"/>
</dbReference>
<evidence type="ECO:0000256" key="3">
    <source>
        <dbReference type="ARBA" id="ARBA00022448"/>
    </source>
</evidence>
<dbReference type="PANTHER" id="PTHR30290:SF9">
    <property type="entry name" value="OLIGOPEPTIDE-BINDING PROTEIN APPA"/>
    <property type="match status" value="1"/>
</dbReference>
<evidence type="ECO:0000313" key="7">
    <source>
        <dbReference type="EMBL" id="KAA5610396.1"/>
    </source>
</evidence>
<dbReference type="InterPro" id="IPR000914">
    <property type="entry name" value="SBP_5_dom"/>
</dbReference>